<comment type="caution">
    <text evidence="1">The sequence shown here is derived from an EMBL/GenBank/DDBJ whole genome shotgun (WGS) entry which is preliminary data.</text>
</comment>
<protein>
    <submittedName>
        <fullName evidence="1">Uncharacterized protein</fullName>
    </submittedName>
</protein>
<organism evidence="1 2">
    <name type="scientific">Gossypium davidsonii</name>
    <name type="common">Davidson's cotton</name>
    <name type="synonym">Gossypium klotzschianum subsp. davidsonii</name>
    <dbReference type="NCBI Taxonomy" id="34287"/>
    <lineage>
        <taxon>Eukaryota</taxon>
        <taxon>Viridiplantae</taxon>
        <taxon>Streptophyta</taxon>
        <taxon>Embryophyta</taxon>
        <taxon>Tracheophyta</taxon>
        <taxon>Spermatophyta</taxon>
        <taxon>Magnoliopsida</taxon>
        <taxon>eudicotyledons</taxon>
        <taxon>Gunneridae</taxon>
        <taxon>Pentapetalae</taxon>
        <taxon>rosids</taxon>
        <taxon>malvids</taxon>
        <taxon>Malvales</taxon>
        <taxon>Malvaceae</taxon>
        <taxon>Malvoideae</taxon>
        <taxon>Gossypium</taxon>
    </lineage>
</organism>
<evidence type="ECO:0000313" key="2">
    <source>
        <dbReference type="Proteomes" id="UP000593561"/>
    </source>
</evidence>
<dbReference type="Proteomes" id="UP000593561">
    <property type="component" value="Unassembled WGS sequence"/>
</dbReference>
<dbReference type="EMBL" id="JABFAC010000007">
    <property type="protein sequence ID" value="MBA0618887.1"/>
    <property type="molecule type" value="Genomic_DNA"/>
</dbReference>
<name>A0A7J8RYE2_GOSDV</name>
<reference evidence="1 2" key="1">
    <citation type="journal article" date="2019" name="Genome Biol. Evol.">
        <title>Insights into the evolution of the New World diploid cottons (Gossypium, subgenus Houzingenia) based on genome sequencing.</title>
        <authorList>
            <person name="Grover C.E."/>
            <person name="Arick M.A. 2nd"/>
            <person name="Thrash A."/>
            <person name="Conover J.L."/>
            <person name="Sanders W.S."/>
            <person name="Peterson D.G."/>
            <person name="Frelichowski J.E."/>
            <person name="Scheffler J.A."/>
            <person name="Scheffler B.E."/>
            <person name="Wendel J.F."/>
        </authorList>
    </citation>
    <scope>NUCLEOTIDE SEQUENCE [LARGE SCALE GENOMIC DNA]</scope>
    <source>
        <strain evidence="1">27</strain>
        <tissue evidence="1">Leaf</tissue>
    </source>
</reference>
<evidence type="ECO:0000313" key="1">
    <source>
        <dbReference type="EMBL" id="MBA0618887.1"/>
    </source>
</evidence>
<gene>
    <name evidence="1" type="ORF">Godav_028154</name>
</gene>
<keyword evidence="2" id="KW-1185">Reference proteome</keyword>
<dbReference type="AlphaFoldDB" id="A0A7J8RYE2"/>
<accession>A0A7J8RYE2</accession>
<proteinExistence type="predicted"/>
<sequence>MMKTGLANKIEEKRVMFESLMATKRDAVESVASLERLKMRRNKLTKKLKRKIKDFQKLQTLEAELTSEMSSP</sequence>